<keyword evidence="1" id="KW-0732">Signal</keyword>
<proteinExistence type="predicted"/>
<evidence type="ECO:0000313" key="2">
    <source>
        <dbReference type="EMBL" id="CAA3008319.1"/>
    </source>
</evidence>
<reference evidence="2 3" key="1">
    <citation type="submission" date="2019-12" db="EMBL/GenBank/DDBJ databases">
        <authorList>
            <person name="Alioto T."/>
            <person name="Alioto T."/>
            <person name="Gomez Garrido J."/>
        </authorList>
    </citation>
    <scope>NUCLEOTIDE SEQUENCE [LARGE SCALE GENOMIC DNA]</scope>
</reference>
<dbReference type="Gramene" id="OE9A111356T1">
    <property type="protein sequence ID" value="OE9A111356C1"/>
    <property type="gene ID" value="OE9A111356"/>
</dbReference>
<evidence type="ECO:0008006" key="4">
    <source>
        <dbReference type="Google" id="ProtNLM"/>
    </source>
</evidence>
<evidence type="ECO:0000313" key="3">
    <source>
        <dbReference type="Proteomes" id="UP000594638"/>
    </source>
</evidence>
<protein>
    <recommendedName>
        <fullName evidence="4">FZ domain-containing protein</fullName>
    </recommendedName>
</protein>
<dbReference type="EMBL" id="CACTIH010007295">
    <property type="protein sequence ID" value="CAA3008319.1"/>
    <property type="molecule type" value="Genomic_DNA"/>
</dbReference>
<dbReference type="AlphaFoldDB" id="A0A8S0TSC1"/>
<accession>A0A8S0TSC1</accession>
<keyword evidence="3" id="KW-1185">Reference proteome</keyword>
<comment type="caution">
    <text evidence="2">The sequence shown here is derived from an EMBL/GenBank/DDBJ whole genome shotgun (WGS) entry which is preliminary data.</text>
</comment>
<dbReference type="Proteomes" id="UP000594638">
    <property type="component" value="Unassembled WGS sequence"/>
</dbReference>
<gene>
    <name evidence="2" type="ORF">OLEA9_A111356</name>
</gene>
<name>A0A8S0TSC1_OLEEU</name>
<organism evidence="2 3">
    <name type="scientific">Olea europaea subsp. europaea</name>
    <dbReference type="NCBI Taxonomy" id="158383"/>
    <lineage>
        <taxon>Eukaryota</taxon>
        <taxon>Viridiplantae</taxon>
        <taxon>Streptophyta</taxon>
        <taxon>Embryophyta</taxon>
        <taxon>Tracheophyta</taxon>
        <taxon>Spermatophyta</taxon>
        <taxon>Magnoliopsida</taxon>
        <taxon>eudicotyledons</taxon>
        <taxon>Gunneridae</taxon>
        <taxon>Pentapetalae</taxon>
        <taxon>asterids</taxon>
        <taxon>lamiids</taxon>
        <taxon>Lamiales</taxon>
        <taxon>Oleaceae</taxon>
        <taxon>Oleeae</taxon>
        <taxon>Olea</taxon>
    </lineage>
</organism>
<sequence length="333" mass="37467">MCCLYVPASFTWTTLGAAFSTHIPCCLRGPEILNLCAFSSDMAFTPFCLRVLENQGSSLPWQGCVPDMACKSCPSNCPEIPKNIVVSLPRPGHLHPYRGHDASQTWPAHCDPETIQKCLKIRLYPCRILYMACTSCPRSCLEMLENQAASLLRSGRVMDMAYTPCTRSYPEMPGNVPASLTWPAHRVAFMCLKIYLRPCLGQDASYTWPAHSVPKTTQKCLGTMLLVHGQHTVSQKCLKIMLRPYRVLDIFCTPCPRSYLEMPENQVASLLQPGCVLDMANTPYPRNCLEMPRNVPAFLTWPIHRAAFVCLKISLRPRCGLDTSWTWPAYRMP</sequence>
<evidence type="ECO:0000256" key="1">
    <source>
        <dbReference type="SAM" id="SignalP"/>
    </source>
</evidence>
<feature type="signal peptide" evidence="1">
    <location>
        <begin position="1"/>
        <end position="18"/>
    </location>
</feature>
<feature type="chain" id="PRO_5035840405" description="FZ domain-containing protein" evidence="1">
    <location>
        <begin position="19"/>
        <end position="333"/>
    </location>
</feature>